<sequence>MCIISFIAFGQIKNIDMKKQKPKNLTECIQMLDKNLKKQDKEYIKTLTEDEFFMESHFTLGMGIRNEWIRSGNPELVKFFLDQGVKHPDDMSAMILTSYYRYLTNSND</sequence>
<accession>A0A250F828</accession>
<reference evidence="3" key="1">
    <citation type="submission" date="2017-06" db="EMBL/GenBank/DDBJ databases">
        <title>Capnocytophaga spp. assemblies.</title>
        <authorList>
            <person name="Gulvik C.A."/>
        </authorList>
    </citation>
    <scope>NUCLEOTIDE SEQUENCE [LARGE SCALE GENOMIC DNA]</scope>
    <source>
        <strain evidence="3">H4486</strain>
    </source>
</reference>
<proteinExistence type="predicted"/>
<evidence type="ECO:0000313" key="3">
    <source>
        <dbReference type="Proteomes" id="UP000217334"/>
    </source>
</evidence>
<gene>
    <name evidence="2" type="ORF">CGC59_10995</name>
</gene>
<evidence type="ECO:0000313" key="2">
    <source>
        <dbReference type="EMBL" id="ATA80167.1"/>
    </source>
</evidence>
<evidence type="ECO:0000259" key="1">
    <source>
        <dbReference type="Pfam" id="PF20594"/>
    </source>
</evidence>
<dbReference type="InterPro" id="IPR046744">
    <property type="entry name" value="DUF6794"/>
</dbReference>
<organism evidence="2 3">
    <name type="scientific">Capnocytophaga sputigena</name>
    <dbReference type="NCBI Taxonomy" id="1019"/>
    <lineage>
        <taxon>Bacteria</taxon>
        <taxon>Pseudomonadati</taxon>
        <taxon>Bacteroidota</taxon>
        <taxon>Flavobacteriia</taxon>
        <taxon>Flavobacteriales</taxon>
        <taxon>Flavobacteriaceae</taxon>
        <taxon>Capnocytophaga</taxon>
    </lineage>
</organism>
<dbReference type="AlphaFoldDB" id="A0A250F828"/>
<dbReference type="Pfam" id="PF20594">
    <property type="entry name" value="DUF6794"/>
    <property type="match status" value="1"/>
</dbReference>
<name>A0A250F828_CAPSP</name>
<dbReference type="EMBL" id="CP022383">
    <property type="protein sequence ID" value="ATA80167.1"/>
    <property type="molecule type" value="Genomic_DNA"/>
</dbReference>
<protein>
    <recommendedName>
        <fullName evidence="1">DUF6794 domain-containing protein</fullName>
    </recommendedName>
</protein>
<feature type="domain" description="DUF6794" evidence="1">
    <location>
        <begin position="22"/>
        <end position="103"/>
    </location>
</feature>
<dbReference type="Proteomes" id="UP000217334">
    <property type="component" value="Chromosome"/>
</dbReference>